<dbReference type="EMBL" id="JH598246">
    <property type="status" value="NOT_ANNOTATED_CDS"/>
    <property type="molecule type" value="Genomic_DNA"/>
</dbReference>
<dbReference type="VEuPathDB" id="FungiDB:HpaG805612"/>
<reference evidence="2" key="1">
    <citation type="journal article" date="2010" name="Science">
        <title>Signatures of adaptation to obligate biotrophy in the Hyaloperonospora arabidopsidis genome.</title>
        <authorList>
            <person name="Baxter L."/>
            <person name="Tripathy S."/>
            <person name="Ishaque N."/>
            <person name="Boot N."/>
            <person name="Cabral A."/>
            <person name="Kemen E."/>
            <person name="Thines M."/>
            <person name="Ah-Fong A."/>
            <person name="Anderson R."/>
            <person name="Badejoko W."/>
            <person name="Bittner-Eddy P."/>
            <person name="Boore J.L."/>
            <person name="Chibucos M.C."/>
            <person name="Coates M."/>
            <person name="Dehal P."/>
            <person name="Delehaunty K."/>
            <person name="Dong S."/>
            <person name="Downton P."/>
            <person name="Dumas B."/>
            <person name="Fabro G."/>
            <person name="Fronick C."/>
            <person name="Fuerstenberg S.I."/>
            <person name="Fulton L."/>
            <person name="Gaulin E."/>
            <person name="Govers F."/>
            <person name="Hughes L."/>
            <person name="Humphray S."/>
            <person name="Jiang R.H."/>
            <person name="Judelson H."/>
            <person name="Kamoun S."/>
            <person name="Kyung K."/>
            <person name="Meijer H."/>
            <person name="Minx P."/>
            <person name="Morris P."/>
            <person name="Nelson J."/>
            <person name="Phuntumart V."/>
            <person name="Qutob D."/>
            <person name="Rehmany A."/>
            <person name="Rougon-Cardoso A."/>
            <person name="Ryden P."/>
            <person name="Torto-Alalibo T."/>
            <person name="Studholme D."/>
            <person name="Wang Y."/>
            <person name="Win J."/>
            <person name="Wood J."/>
            <person name="Clifton S.W."/>
            <person name="Rogers J."/>
            <person name="Van den Ackerveken G."/>
            <person name="Jones J.D."/>
            <person name="McDowell J.M."/>
            <person name="Beynon J."/>
            <person name="Tyler B.M."/>
        </authorList>
    </citation>
    <scope>NUCLEOTIDE SEQUENCE [LARGE SCALE GENOMIC DNA]</scope>
    <source>
        <strain evidence="2">Emoy2</strain>
    </source>
</reference>
<dbReference type="InParanoid" id="M4BGT7"/>
<organism evidence="1 2">
    <name type="scientific">Hyaloperonospora arabidopsidis (strain Emoy2)</name>
    <name type="common">Downy mildew agent</name>
    <name type="synonym">Peronospora arabidopsidis</name>
    <dbReference type="NCBI Taxonomy" id="559515"/>
    <lineage>
        <taxon>Eukaryota</taxon>
        <taxon>Sar</taxon>
        <taxon>Stramenopiles</taxon>
        <taxon>Oomycota</taxon>
        <taxon>Peronosporomycetes</taxon>
        <taxon>Peronosporales</taxon>
        <taxon>Peronosporaceae</taxon>
        <taxon>Hyaloperonospora</taxon>
    </lineage>
</organism>
<accession>M4BGT7</accession>
<protein>
    <submittedName>
        <fullName evidence="1">Uncharacterized protein</fullName>
    </submittedName>
</protein>
<name>M4BGT7_HYAAE</name>
<proteinExistence type="predicted"/>
<dbReference type="EnsemblProtists" id="HpaT805612">
    <property type="protein sequence ID" value="HpaP805612"/>
    <property type="gene ID" value="HpaG805612"/>
</dbReference>
<dbReference type="AlphaFoldDB" id="M4BGT7"/>
<reference evidence="1" key="2">
    <citation type="submission" date="2015-06" db="UniProtKB">
        <authorList>
            <consortium name="EnsemblProtists"/>
        </authorList>
    </citation>
    <scope>IDENTIFICATION</scope>
    <source>
        <strain evidence="1">Emoy2</strain>
    </source>
</reference>
<evidence type="ECO:0000313" key="2">
    <source>
        <dbReference type="Proteomes" id="UP000011713"/>
    </source>
</evidence>
<dbReference type="HOGENOM" id="CLU_2799430_0_0_1"/>
<evidence type="ECO:0000313" key="1">
    <source>
        <dbReference type="EnsemblProtists" id="HpaP805612"/>
    </source>
</evidence>
<sequence>MTRPPSNIGITFEEDFKDAVRLFTENAEVDRHNAEKLNKIGNPITLLMAINRRRANKWMQGRGPRYRL</sequence>
<dbReference type="Proteomes" id="UP000011713">
    <property type="component" value="Unassembled WGS sequence"/>
</dbReference>
<keyword evidence="2" id="KW-1185">Reference proteome</keyword>